<dbReference type="GO" id="GO:0003697">
    <property type="term" value="F:single-stranded DNA binding"/>
    <property type="evidence" value="ECO:0007669"/>
    <property type="project" value="TreeGrafter"/>
</dbReference>
<dbReference type="PANTHER" id="PTHR46060:SF2">
    <property type="entry name" value="HISTONE-LYSINE N-METHYLTRANSFERASE SETMAR"/>
    <property type="match status" value="1"/>
</dbReference>
<proteinExistence type="predicted"/>
<dbReference type="GO" id="GO:0031297">
    <property type="term" value="P:replication fork processing"/>
    <property type="evidence" value="ECO:0007669"/>
    <property type="project" value="TreeGrafter"/>
</dbReference>
<dbReference type="GO" id="GO:0015074">
    <property type="term" value="P:DNA integration"/>
    <property type="evidence" value="ECO:0007669"/>
    <property type="project" value="TreeGrafter"/>
</dbReference>
<dbReference type="Proteomes" id="UP000887159">
    <property type="component" value="Unassembled WGS sequence"/>
</dbReference>
<gene>
    <name evidence="1" type="ORF">TNCV_3875891</name>
</gene>
<dbReference type="Pfam" id="PF01359">
    <property type="entry name" value="Transposase_1"/>
    <property type="match status" value="1"/>
</dbReference>
<dbReference type="GO" id="GO:0000793">
    <property type="term" value="C:condensed chromosome"/>
    <property type="evidence" value="ECO:0007669"/>
    <property type="project" value="TreeGrafter"/>
</dbReference>
<dbReference type="InterPro" id="IPR052709">
    <property type="entry name" value="Transposase-MT_Hybrid"/>
</dbReference>
<dbReference type="GO" id="GO:0046975">
    <property type="term" value="F:histone H3K36 methyltransferase activity"/>
    <property type="evidence" value="ECO:0007669"/>
    <property type="project" value="TreeGrafter"/>
</dbReference>
<organism evidence="1 2">
    <name type="scientific">Trichonephila clavipes</name>
    <name type="common">Golden silk orbweaver</name>
    <name type="synonym">Nephila clavipes</name>
    <dbReference type="NCBI Taxonomy" id="2585209"/>
    <lineage>
        <taxon>Eukaryota</taxon>
        <taxon>Metazoa</taxon>
        <taxon>Ecdysozoa</taxon>
        <taxon>Arthropoda</taxon>
        <taxon>Chelicerata</taxon>
        <taxon>Arachnida</taxon>
        <taxon>Araneae</taxon>
        <taxon>Araneomorphae</taxon>
        <taxon>Entelegynae</taxon>
        <taxon>Araneoidea</taxon>
        <taxon>Nephilidae</taxon>
        <taxon>Trichonephila</taxon>
    </lineage>
</organism>
<reference evidence="1" key="1">
    <citation type="submission" date="2020-08" db="EMBL/GenBank/DDBJ databases">
        <title>Multicomponent nature underlies the extraordinary mechanical properties of spider dragline silk.</title>
        <authorList>
            <person name="Kono N."/>
            <person name="Nakamura H."/>
            <person name="Mori M."/>
            <person name="Yoshida Y."/>
            <person name="Ohtoshi R."/>
            <person name="Malay A.D."/>
            <person name="Moran D.A.P."/>
            <person name="Tomita M."/>
            <person name="Numata K."/>
            <person name="Arakawa K."/>
        </authorList>
    </citation>
    <scope>NUCLEOTIDE SEQUENCE</scope>
</reference>
<protein>
    <submittedName>
        <fullName evidence="1">Putative DD34D transposase</fullName>
    </submittedName>
</protein>
<dbReference type="PANTHER" id="PTHR46060">
    <property type="entry name" value="MARINER MOS1 TRANSPOSASE-LIKE PROTEIN"/>
    <property type="match status" value="1"/>
</dbReference>
<sequence>MKQGERLQKLLFQLSQYTSIVFFSTRTCAVDSSSKPLWSFVEGREDFRGNYISERIIVLRSTGRHVLENVDKITEIIEVGRHVISRSIAQEPKIDHKTVLDHLRTVGFKKKLDVWVSHQPTPKNMMDQISICKDLAKRNEIDSFLNWMVTGDEECVTCDNIVLKRSWSKRGEAAQMVAKPELTSRKVLLCIWRDSK</sequence>
<evidence type="ECO:0000313" key="2">
    <source>
        <dbReference type="Proteomes" id="UP000887159"/>
    </source>
</evidence>
<dbReference type="GO" id="GO:0044774">
    <property type="term" value="P:mitotic DNA integrity checkpoint signaling"/>
    <property type="evidence" value="ECO:0007669"/>
    <property type="project" value="TreeGrafter"/>
</dbReference>
<dbReference type="GO" id="GO:0000729">
    <property type="term" value="P:DNA double-strand break processing"/>
    <property type="evidence" value="ECO:0007669"/>
    <property type="project" value="TreeGrafter"/>
</dbReference>
<evidence type="ECO:0000313" key="1">
    <source>
        <dbReference type="EMBL" id="GFY18901.1"/>
    </source>
</evidence>
<dbReference type="GO" id="GO:0005634">
    <property type="term" value="C:nucleus"/>
    <property type="evidence" value="ECO:0007669"/>
    <property type="project" value="TreeGrafter"/>
</dbReference>
<dbReference type="InterPro" id="IPR001888">
    <property type="entry name" value="Transposase_1"/>
</dbReference>
<accession>A0A8X6SVB0</accession>
<dbReference type="GO" id="GO:0000014">
    <property type="term" value="F:single-stranded DNA endodeoxyribonuclease activity"/>
    <property type="evidence" value="ECO:0007669"/>
    <property type="project" value="TreeGrafter"/>
</dbReference>
<dbReference type="EMBL" id="BMAU01021350">
    <property type="protein sequence ID" value="GFY18901.1"/>
    <property type="molecule type" value="Genomic_DNA"/>
</dbReference>
<dbReference type="GO" id="GO:0003690">
    <property type="term" value="F:double-stranded DNA binding"/>
    <property type="evidence" value="ECO:0007669"/>
    <property type="project" value="TreeGrafter"/>
</dbReference>
<dbReference type="GO" id="GO:0035861">
    <property type="term" value="C:site of double-strand break"/>
    <property type="evidence" value="ECO:0007669"/>
    <property type="project" value="TreeGrafter"/>
</dbReference>
<dbReference type="GO" id="GO:0042800">
    <property type="term" value="F:histone H3K4 methyltransferase activity"/>
    <property type="evidence" value="ECO:0007669"/>
    <property type="project" value="TreeGrafter"/>
</dbReference>
<comment type="caution">
    <text evidence="1">The sequence shown here is derived from an EMBL/GenBank/DDBJ whole genome shotgun (WGS) entry which is preliminary data.</text>
</comment>
<dbReference type="GO" id="GO:0006303">
    <property type="term" value="P:double-strand break repair via nonhomologous end joining"/>
    <property type="evidence" value="ECO:0007669"/>
    <property type="project" value="TreeGrafter"/>
</dbReference>
<name>A0A8X6SVB0_TRICX</name>
<dbReference type="AlphaFoldDB" id="A0A8X6SVB0"/>
<dbReference type="InterPro" id="IPR036397">
    <property type="entry name" value="RNaseH_sf"/>
</dbReference>
<dbReference type="GO" id="GO:0044547">
    <property type="term" value="F:DNA topoisomerase binding"/>
    <property type="evidence" value="ECO:0007669"/>
    <property type="project" value="TreeGrafter"/>
</dbReference>
<keyword evidence="2" id="KW-1185">Reference proteome</keyword>
<dbReference type="Gene3D" id="3.30.420.10">
    <property type="entry name" value="Ribonuclease H-like superfamily/Ribonuclease H"/>
    <property type="match status" value="1"/>
</dbReference>